<reference evidence="2 3" key="2">
    <citation type="journal article" date="2012" name="BMC Genomics">
        <title>The genome of Pelobacter carbinolicus reveals surprising metabolic capabilities and physiological features.</title>
        <authorList>
            <person name="Aklujkar M."/>
            <person name="Haveman S.A."/>
            <person name="Didonato R.Jr."/>
            <person name="Chertkov O."/>
            <person name="Han C.S."/>
            <person name="Land M.L."/>
            <person name="Brown P."/>
            <person name="Lovley D.R."/>
        </authorList>
    </citation>
    <scope>NUCLEOTIDE SEQUENCE [LARGE SCALE GENOMIC DNA]</scope>
    <source>
        <strain evidence="3">DSM 2380 / NBRC 103641 / GraBd1</strain>
    </source>
</reference>
<dbReference type="EMBL" id="CP000142">
    <property type="protein sequence ID" value="ABA90242.1"/>
    <property type="molecule type" value="Genomic_DNA"/>
</dbReference>
<evidence type="ECO:0000313" key="3">
    <source>
        <dbReference type="Proteomes" id="UP000002534"/>
    </source>
</evidence>
<keyword evidence="3" id="KW-1185">Reference proteome</keyword>
<evidence type="ECO:0000256" key="1">
    <source>
        <dbReference type="SAM" id="Coils"/>
    </source>
</evidence>
<organism evidence="2 3">
    <name type="scientific">Syntrophotalea carbinolica (strain DSM 2380 / NBRC 103641 / GraBd1)</name>
    <name type="common">Pelobacter carbinolicus</name>
    <dbReference type="NCBI Taxonomy" id="338963"/>
    <lineage>
        <taxon>Bacteria</taxon>
        <taxon>Pseudomonadati</taxon>
        <taxon>Thermodesulfobacteriota</taxon>
        <taxon>Desulfuromonadia</taxon>
        <taxon>Desulfuromonadales</taxon>
        <taxon>Syntrophotaleaceae</taxon>
        <taxon>Syntrophotalea</taxon>
    </lineage>
</organism>
<evidence type="ECO:0008006" key="4">
    <source>
        <dbReference type="Google" id="ProtNLM"/>
    </source>
</evidence>
<name>Q3A065_SYNC1</name>
<dbReference type="OrthoDB" id="5396663at2"/>
<dbReference type="RefSeq" id="WP_011342795.1">
    <property type="nucleotide sequence ID" value="NC_007498.2"/>
</dbReference>
<dbReference type="AlphaFoldDB" id="Q3A065"/>
<dbReference type="PROSITE" id="PS51257">
    <property type="entry name" value="PROKAR_LIPOPROTEIN"/>
    <property type="match status" value="1"/>
</dbReference>
<feature type="coiled-coil region" evidence="1">
    <location>
        <begin position="241"/>
        <end position="268"/>
    </location>
</feature>
<proteinExistence type="predicted"/>
<dbReference type="KEGG" id="pca:Pcar_3007"/>
<accession>Q3A065</accession>
<dbReference type="HOGENOM" id="CLU_075062_0_0_7"/>
<evidence type="ECO:0000313" key="2">
    <source>
        <dbReference type="EMBL" id="ABA90242.1"/>
    </source>
</evidence>
<dbReference type="Proteomes" id="UP000002534">
    <property type="component" value="Chromosome"/>
</dbReference>
<reference evidence="3" key="1">
    <citation type="submission" date="2005-10" db="EMBL/GenBank/DDBJ databases">
        <title>Complete sequence of Pelobacter carbinolicus DSM 2380.</title>
        <authorList>
            <person name="Copeland A."/>
            <person name="Lucas S."/>
            <person name="Lapidus A."/>
            <person name="Barry K."/>
            <person name="Detter J.C."/>
            <person name="Glavina T."/>
            <person name="Hammon N."/>
            <person name="Israni S."/>
            <person name="Pitluck S."/>
            <person name="Chertkov O."/>
            <person name="Schmutz J."/>
            <person name="Larimer F."/>
            <person name="Land M."/>
            <person name="Kyrpides N."/>
            <person name="Ivanova N."/>
            <person name="Richardson P."/>
        </authorList>
    </citation>
    <scope>NUCLEOTIDE SEQUENCE [LARGE SCALE GENOMIC DNA]</scope>
    <source>
        <strain evidence="3">DSM 2380 / NBRC 103641 / GraBd1</strain>
    </source>
</reference>
<dbReference type="eggNOG" id="ENOG5032TA7">
    <property type="taxonomic scope" value="Bacteria"/>
</dbReference>
<keyword evidence="1" id="KW-0175">Coiled coil</keyword>
<sequence length="321" mass="35780">MRRKAVLGKTAMLYGRIIVTAVLALSFAGCGANLMNGKDAEVQSVIWKNKDQFVRIENQDHDSIMVASNDHPAKLSPNLIRKTLGSLEVQFEGEENPVPVFSPEELDILGDTLSRGLAQAGPREDVTFAIAGVHQGHVGPEISTYRLFVAKDRLNLIIGTLHQEYTPNSDQSTYPLMLAGRKYTLPSNRNAQTGWTIVPRVGMKYKTNGALTSDVVTRRDWLILNPTPESFREAAQMWEDSAQFESEQQKMQRKIDKMEQSIEQMKQNSMSGAPAAAPAAAEPMGLNKIEQRLQMLQQLKNKGLINEEDFLAKKQEILDSI</sequence>
<gene>
    <name evidence="2" type="ordered locus">Pcar_3007</name>
</gene>
<protein>
    <recommendedName>
        <fullName evidence="4">SHOCT domain-containing protein</fullName>
    </recommendedName>
</protein>